<feature type="compositionally biased region" description="Acidic residues" evidence="2">
    <location>
        <begin position="76"/>
        <end position="90"/>
    </location>
</feature>
<evidence type="ECO:0000313" key="5">
    <source>
        <dbReference type="EMBL" id="OJT03471.1"/>
    </source>
</evidence>
<feature type="region of interest" description="Disordered" evidence="2">
    <location>
        <begin position="1"/>
        <end position="94"/>
    </location>
</feature>
<evidence type="ECO:0000313" key="6">
    <source>
        <dbReference type="Proteomes" id="UP000184267"/>
    </source>
</evidence>
<dbReference type="STRING" id="154538.A0A1M2V791"/>
<organism evidence="5 6">
    <name type="scientific">Trametes pubescens</name>
    <name type="common">White-rot fungus</name>
    <dbReference type="NCBI Taxonomy" id="154538"/>
    <lineage>
        <taxon>Eukaryota</taxon>
        <taxon>Fungi</taxon>
        <taxon>Dikarya</taxon>
        <taxon>Basidiomycota</taxon>
        <taxon>Agaricomycotina</taxon>
        <taxon>Agaricomycetes</taxon>
        <taxon>Polyporales</taxon>
        <taxon>Polyporaceae</taxon>
        <taxon>Trametes</taxon>
    </lineage>
</organism>
<feature type="domain" description="DUF155" evidence="4">
    <location>
        <begin position="235"/>
        <end position="401"/>
    </location>
</feature>
<dbReference type="InterPro" id="IPR003734">
    <property type="entry name" value="DUF155"/>
</dbReference>
<gene>
    <name evidence="5" type="ORF">TRAPUB_5890</name>
</gene>
<feature type="compositionally biased region" description="Basic and acidic residues" evidence="2">
    <location>
        <begin position="58"/>
        <end position="67"/>
    </location>
</feature>
<dbReference type="Pfam" id="PF02582">
    <property type="entry name" value="DUF155"/>
    <property type="match status" value="1"/>
</dbReference>
<feature type="compositionally biased region" description="Low complexity" evidence="2">
    <location>
        <begin position="7"/>
        <end position="26"/>
    </location>
</feature>
<keyword evidence="3" id="KW-0472">Membrane</keyword>
<keyword evidence="3" id="KW-0812">Transmembrane</keyword>
<comment type="caution">
    <text evidence="5">The sequence shown here is derived from an EMBL/GenBank/DDBJ whole genome shotgun (WGS) entry which is preliminary data.</text>
</comment>
<evidence type="ECO:0000256" key="1">
    <source>
        <dbReference type="ARBA" id="ARBA00008306"/>
    </source>
</evidence>
<dbReference type="AlphaFoldDB" id="A0A1M2V791"/>
<reference evidence="5 6" key="1">
    <citation type="submission" date="2016-10" db="EMBL/GenBank/DDBJ databases">
        <title>Genome sequence of the basidiomycete white-rot fungus Trametes pubescens.</title>
        <authorList>
            <person name="Makela M.R."/>
            <person name="Granchi Z."/>
            <person name="Peng M."/>
            <person name="De Vries R.P."/>
            <person name="Grigoriev I."/>
            <person name="Riley R."/>
            <person name="Hilden K."/>
        </authorList>
    </citation>
    <scope>NUCLEOTIDE SEQUENCE [LARGE SCALE GENOMIC DNA]</scope>
    <source>
        <strain evidence="5 6">FBCC735</strain>
    </source>
</reference>
<dbReference type="EMBL" id="MNAD01001612">
    <property type="protein sequence ID" value="OJT03471.1"/>
    <property type="molecule type" value="Genomic_DNA"/>
</dbReference>
<dbReference type="GO" id="GO:0005739">
    <property type="term" value="C:mitochondrion"/>
    <property type="evidence" value="ECO:0007669"/>
    <property type="project" value="UniProtKB-ARBA"/>
</dbReference>
<accession>A0A1M2V791</accession>
<comment type="similarity">
    <text evidence="1">Belongs to the RMD1/sif2 family.</text>
</comment>
<dbReference type="Proteomes" id="UP000184267">
    <property type="component" value="Unassembled WGS sequence"/>
</dbReference>
<protein>
    <submittedName>
        <fullName evidence="5">Sporulation protein RMD1</fullName>
    </submittedName>
</protein>
<keyword evidence="3" id="KW-1133">Transmembrane helix</keyword>
<dbReference type="PANTHER" id="PTHR16255">
    <property type="entry name" value="REQUIRED FOR MEIOTIC NUCLEAR DIVISION PROTEIN 1 HOMOLOG"/>
    <property type="match status" value="1"/>
</dbReference>
<feature type="region of interest" description="Disordered" evidence="2">
    <location>
        <begin position="168"/>
        <end position="225"/>
    </location>
</feature>
<dbReference type="InterPro" id="IPR051624">
    <property type="entry name" value="RMD1/Sad1-interacting"/>
</dbReference>
<feature type="compositionally biased region" description="Polar residues" evidence="2">
    <location>
        <begin position="168"/>
        <end position="189"/>
    </location>
</feature>
<evidence type="ECO:0000259" key="4">
    <source>
        <dbReference type="Pfam" id="PF02582"/>
    </source>
</evidence>
<feature type="transmembrane region" description="Helical" evidence="3">
    <location>
        <begin position="429"/>
        <end position="450"/>
    </location>
</feature>
<evidence type="ECO:0000256" key="3">
    <source>
        <dbReference type="SAM" id="Phobius"/>
    </source>
</evidence>
<proteinExistence type="inferred from homology"/>
<evidence type="ECO:0000256" key="2">
    <source>
        <dbReference type="SAM" id="MobiDB-lite"/>
    </source>
</evidence>
<keyword evidence="6" id="KW-1185">Reference proteome</keyword>
<sequence length="451" mass="49882">MSSSQSGPKAQALAASSAAEPKARGANRSTKVAGKLKVLPEHAEPLLPQANAAQPSHPPRDRDRDEGGEGSGTLADSEEEEEEDEPEDVEVYNQIDLIPAGTARRDALRLTKKKAKSLPRVTAYATASSYRFPELMKFFNARRNSYHTNPRTIVDVIYTPYVYEPASASDQPATQSRVHFQAGESQEPGQTGDLLGVPELAPGTSDVEGAGAHEPANGKGRKKSKFAEAPTEAEIFIFEYGTVVLWGMTEAQEKRFLSSIKRFEVERLAPQDVEMEDLNFYYASYSRIYNDVITLRKGSSYMTKLSLSHALAQSVKISLFEKLISTTIEETKDIPEIISETGKIDMSHKEIMRKIGELFLLRTNINSVGSVLDSPTYPDLQPLYDAARGYLEIPQRIDLLNARVEVLQDMLQLLKETVTSRHAERLEQIVIALIGVEIVLGIITIIVDLFA</sequence>
<dbReference type="PANTHER" id="PTHR16255:SF15">
    <property type="entry name" value="SPORULATION PROTEIN RMD1"/>
    <property type="match status" value="1"/>
</dbReference>
<dbReference type="OMA" id="SHRHGEY"/>
<dbReference type="OrthoDB" id="18302at2759"/>
<name>A0A1M2V791_TRAPU</name>